<name>A0ACB9MCB6_9MYRT</name>
<dbReference type="EMBL" id="CM042889">
    <property type="protein sequence ID" value="KAI4321847.1"/>
    <property type="molecule type" value="Genomic_DNA"/>
</dbReference>
<reference evidence="2" key="1">
    <citation type="journal article" date="2023" name="Front. Plant Sci.">
        <title>Chromosomal-level genome assembly of Melastoma candidum provides insights into trichome evolution.</title>
        <authorList>
            <person name="Zhong Y."/>
            <person name="Wu W."/>
            <person name="Sun C."/>
            <person name="Zou P."/>
            <person name="Liu Y."/>
            <person name="Dai S."/>
            <person name="Zhou R."/>
        </authorList>
    </citation>
    <scope>NUCLEOTIDE SEQUENCE [LARGE SCALE GENOMIC DNA]</scope>
</reference>
<dbReference type="Proteomes" id="UP001057402">
    <property type="component" value="Chromosome 10"/>
</dbReference>
<sequence length="368" mass="39321">MSLRHFVKHLSAAASRRLIPPTTSPSPSSLSFVHSAFERGTCYAAPSSRLRKRSFSSSARGEPSTPPADLSGYLSVQIRCPRHAADLLSEALLSFGATSASIDLGDGCHNHPEICITSIYPPDEDVAESISKASDSVGLKELPQYQVEVLDLEQEGWIRKTQESFAPVEVCDGLWIVPEWRTPPDARATNIILNPGLAFGTGEHPTTKLCLKLLHGLIMGGEHVLDYGTGSGILAIAALKLGAAHATGVDIDPQAISSAQYNASLNNIGPEKLQLCLITSENSSSPGETESGNYDVVVANILLNPLLELADHIVSQAKPGATVGLSGILWEQVADIRSRYSGLLEELLIAEMDGWACISGKRKSESKF</sequence>
<protein>
    <submittedName>
        <fullName evidence="1">Uncharacterized protein</fullName>
    </submittedName>
</protein>
<accession>A0ACB9MCB6</accession>
<comment type="caution">
    <text evidence="1">The sequence shown here is derived from an EMBL/GenBank/DDBJ whole genome shotgun (WGS) entry which is preliminary data.</text>
</comment>
<proteinExistence type="predicted"/>
<organism evidence="1 2">
    <name type="scientific">Melastoma candidum</name>
    <dbReference type="NCBI Taxonomy" id="119954"/>
    <lineage>
        <taxon>Eukaryota</taxon>
        <taxon>Viridiplantae</taxon>
        <taxon>Streptophyta</taxon>
        <taxon>Embryophyta</taxon>
        <taxon>Tracheophyta</taxon>
        <taxon>Spermatophyta</taxon>
        <taxon>Magnoliopsida</taxon>
        <taxon>eudicotyledons</taxon>
        <taxon>Gunneridae</taxon>
        <taxon>Pentapetalae</taxon>
        <taxon>rosids</taxon>
        <taxon>malvids</taxon>
        <taxon>Myrtales</taxon>
        <taxon>Melastomataceae</taxon>
        <taxon>Melastomatoideae</taxon>
        <taxon>Melastomateae</taxon>
        <taxon>Melastoma</taxon>
    </lineage>
</organism>
<evidence type="ECO:0000313" key="1">
    <source>
        <dbReference type="EMBL" id="KAI4321847.1"/>
    </source>
</evidence>
<keyword evidence="2" id="KW-1185">Reference proteome</keyword>
<gene>
    <name evidence="1" type="ORF">MLD38_035180</name>
</gene>
<evidence type="ECO:0000313" key="2">
    <source>
        <dbReference type="Proteomes" id="UP001057402"/>
    </source>
</evidence>